<gene>
    <name evidence="1" type="ORF">E3U44_12590</name>
</gene>
<dbReference type="RefSeq" id="WP_134358520.1">
    <property type="nucleotide sequence ID" value="NZ_CP038033.1"/>
</dbReference>
<dbReference type="KEGG" id="nwr:E3U44_12590"/>
<name>A0A4V1AW35_9GAMM</name>
<protein>
    <submittedName>
        <fullName evidence="1">Uncharacterized protein</fullName>
    </submittedName>
</protein>
<dbReference type="Proteomes" id="UP000294325">
    <property type="component" value="Chromosome"/>
</dbReference>
<dbReference type="AlphaFoldDB" id="A0A4V1AW35"/>
<proteinExistence type="predicted"/>
<dbReference type="EMBL" id="CP038033">
    <property type="protein sequence ID" value="QBQ55255.1"/>
    <property type="molecule type" value="Genomic_DNA"/>
</dbReference>
<evidence type="ECO:0000313" key="1">
    <source>
        <dbReference type="EMBL" id="QBQ55255.1"/>
    </source>
</evidence>
<organism evidence="1 2">
    <name type="scientific">Nitrosococcus wardiae</name>
    <dbReference type="NCBI Taxonomy" id="1814290"/>
    <lineage>
        <taxon>Bacteria</taxon>
        <taxon>Pseudomonadati</taxon>
        <taxon>Pseudomonadota</taxon>
        <taxon>Gammaproteobacteria</taxon>
        <taxon>Chromatiales</taxon>
        <taxon>Chromatiaceae</taxon>
        <taxon>Nitrosococcus</taxon>
    </lineage>
</organism>
<sequence>MAYYPGAGSEEFEERLCSYLSESFEVFLERVDSVEPGDREVPINLFFREEKRVCGTPPARS</sequence>
<accession>A0A4V1AW35</accession>
<keyword evidence="2" id="KW-1185">Reference proteome</keyword>
<reference evidence="1 2" key="1">
    <citation type="submission" date="2019-03" db="EMBL/GenBank/DDBJ databases">
        <title>The genome sequence of Nitrosococcus wardiae strain D1FHST reveals the archetypal metabolic capacity of ammonia-oxidizing Gammaproteobacteria.</title>
        <authorList>
            <person name="Wang L."/>
            <person name="Lim C.K."/>
            <person name="Hanson T.E."/>
            <person name="Dang H."/>
            <person name="Klotz M.G."/>
        </authorList>
    </citation>
    <scope>NUCLEOTIDE SEQUENCE [LARGE SCALE GENOMIC DNA]</scope>
    <source>
        <strain evidence="1 2">D1FHS</strain>
    </source>
</reference>
<evidence type="ECO:0000313" key="2">
    <source>
        <dbReference type="Proteomes" id="UP000294325"/>
    </source>
</evidence>